<keyword evidence="6" id="KW-1185">Reference proteome</keyword>
<dbReference type="GO" id="GO:0120147">
    <property type="term" value="F:formylglycine-generating oxidase activity"/>
    <property type="evidence" value="ECO:0007669"/>
    <property type="project" value="TreeGrafter"/>
</dbReference>
<reference evidence="5 6" key="1">
    <citation type="submission" date="2017-01" db="EMBL/GenBank/DDBJ databases">
        <authorList>
            <person name="Mah S.A."/>
            <person name="Swanson W.J."/>
            <person name="Moy G.W."/>
            <person name="Vacquier V.D."/>
        </authorList>
    </citation>
    <scope>NUCLEOTIDE SEQUENCE [LARGE SCALE GENOMIC DNA]</scope>
    <source>
        <strain evidence="5 6">ASpG1</strain>
    </source>
</reference>
<keyword evidence="2" id="KW-0472">Membrane</keyword>
<evidence type="ECO:0000259" key="3">
    <source>
        <dbReference type="Pfam" id="PF03781"/>
    </source>
</evidence>
<dbReference type="SUPFAM" id="SSF56436">
    <property type="entry name" value="C-type lectin-like"/>
    <property type="match status" value="1"/>
</dbReference>
<feature type="transmembrane region" description="Helical" evidence="2">
    <location>
        <begin position="31"/>
        <end position="51"/>
    </location>
</feature>
<dbReference type="PANTHER" id="PTHR23150">
    <property type="entry name" value="SULFATASE MODIFYING FACTOR 1, 2"/>
    <property type="match status" value="1"/>
</dbReference>
<accession>A0A1N6PA38</accession>
<organism evidence="5 6">
    <name type="scientific">Alkalispirochaeta americana</name>
    <dbReference type="NCBI Taxonomy" id="159291"/>
    <lineage>
        <taxon>Bacteria</taxon>
        <taxon>Pseudomonadati</taxon>
        <taxon>Spirochaetota</taxon>
        <taxon>Spirochaetia</taxon>
        <taxon>Spirochaetales</taxon>
        <taxon>Spirochaetaceae</taxon>
        <taxon>Alkalispirochaeta</taxon>
    </lineage>
</organism>
<evidence type="ECO:0000256" key="2">
    <source>
        <dbReference type="SAM" id="Phobius"/>
    </source>
</evidence>
<keyword evidence="2" id="KW-1133">Transmembrane helix</keyword>
<dbReference type="InterPro" id="IPR042095">
    <property type="entry name" value="SUMF_sf"/>
</dbReference>
<feature type="region of interest" description="Disordered" evidence="1">
    <location>
        <begin position="454"/>
        <end position="476"/>
    </location>
</feature>
<dbReference type="Pfam" id="PF03781">
    <property type="entry name" value="FGE-sulfatase"/>
    <property type="match status" value="1"/>
</dbReference>
<dbReference type="InterPro" id="IPR051043">
    <property type="entry name" value="Sulfatase_Mod_Factor_Kinase"/>
</dbReference>
<gene>
    <name evidence="5" type="ORF">SAMN05920897_102201</name>
</gene>
<dbReference type="PANTHER" id="PTHR23150:SF19">
    <property type="entry name" value="FORMYLGLYCINE-GENERATING ENZYME"/>
    <property type="match status" value="1"/>
</dbReference>
<dbReference type="InterPro" id="IPR005532">
    <property type="entry name" value="SUMF_dom"/>
</dbReference>
<dbReference type="Pfam" id="PF08308">
    <property type="entry name" value="PEGA"/>
    <property type="match status" value="1"/>
</dbReference>
<keyword evidence="2" id="KW-0812">Transmembrane</keyword>
<sequence length="556" mass="62215">MKNTWKNITSEEELKTVFVTLPPLFGVKPLVYVPLMWAFALVTLLFFLLLFPGLRRYGSMVTVETVPAGSSVYIDGFLQGKAPLETFLPAGKREIRTELAGFETVRKTVPISGRRLGSLVAPRRTTLTVRFAKADRGKIRTETVADFAAWSLGTGPGGQFQHPPVARDGARRLWTALSFDPPDAPGSPQGEGTPLETEHLRNLVAHARPHQIADLLGAVLRIQNPGGSFHGGSVAKAVQFFIHLDNKYQGFYRLAEDLFPEDLLRATSESSFSNAVAEWSRTREDNRSTTILATSGFLEKRPPHDIQTREAAQLTFSKVPPGPYITGYPLHQEGSSGKVIDFPDSFWIQTRLVNRRDFARFLTENPQWAPENRDDPGYLQDWPETWRDWVHTAPVRQSPPEAEKPLRFVPRPAAEAFARWVQDRAREEGQIPSHATVRLPSSEEWEYAAFLNGSQEESPAGTNSRPQREGSFESFHRSPPGVLGLVSMRGFLWQWTSDWYGNNDQTLTPSRGYHATVRGGSFANSPTLDPVVRGSQPPDWATPFLGFRLVLLEESQ</sequence>
<dbReference type="OrthoDB" id="350046at2"/>
<evidence type="ECO:0000313" key="6">
    <source>
        <dbReference type="Proteomes" id="UP000186400"/>
    </source>
</evidence>
<feature type="compositionally biased region" description="Polar residues" evidence="1">
    <location>
        <begin position="454"/>
        <end position="465"/>
    </location>
</feature>
<protein>
    <submittedName>
        <fullName evidence="5">Formylglycine-generating enzyme, required for sulfatase activity, contains SUMF1/FGE domain</fullName>
    </submittedName>
</protein>
<dbReference type="RefSeq" id="WP_076487738.1">
    <property type="nucleotide sequence ID" value="NZ_FTMS01000002.1"/>
</dbReference>
<evidence type="ECO:0000313" key="5">
    <source>
        <dbReference type="EMBL" id="SIQ01127.1"/>
    </source>
</evidence>
<feature type="domain" description="Sulfatase-modifying factor enzyme-like" evidence="3">
    <location>
        <begin position="319"/>
        <end position="550"/>
    </location>
</feature>
<dbReference type="Proteomes" id="UP000186400">
    <property type="component" value="Unassembled WGS sequence"/>
</dbReference>
<dbReference type="InterPro" id="IPR016187">
    <property type="entry name" value="CTDL_fold"/>
</dbReference>
<dbReference type="InterPro" id="IPR013229">
    <property type="entry name" value="PEGA"/>
</dbReference>
<dbReference type="EMBL" id="FTMS01000002">
    <property type="protein sequence ID" value="SIQ01127.1"/>
    <property type="molecule type" value="Genomic_DNA"/>
</dbReference>
<name>A0A1N6PA38_9SPIO</name>
<feature type="compositionally biased region" description="Basic and acidic residues" evidence="1">
    <location>
        <begin position="466"/>
        <end position="476"/>
    </location>
</feature>
<evidence type="ECO:0000259" key="4">
    <source>
        <dbReference type="Pfam" id="PF08308"/>
    </source>
</evidence>
<feature type="domain" description="PEGA" evidence="4">
    <location>
        <begin position="61"/>
        <end position="112"/>
    </location>
</feature>
<proteinExistence type="predicted"/>
<dbReference type="Gene3D" id="3.90.1580.10">
    <property type="entry name" value="paralog of FGE (formylglycine-generating enzyme)"/>
    <property type="match status" value="1"/>
</dbReference>
<dbReference type="AlphaFoldDB" id="A0A1N6PA38"/>
<dbReference type="STRING" id="159291.SAMN05920897_102201"/>
<evidence type="ECO:0000256" key="1">
    <source>
        <dbReference type="SAM" id="MobiDB-lite"/>
    </source>
</evidence>